<accession>A0A841JKS9</accession>
<evidence type="ECO:0000313" key="2">
    <source>
        <dbReference type="EMBL" id="MBB6131793.1"/>
    </source>
</evidence>
<sequence length="99" mass="11139">MEGISLVETKTLQALIGEVKGLRSVVMSTISELAEARKPYLTVNEAMEITGFGKTWLMANKQDIGYSSVGGCIRFKRKDVEAYMEQNYFKTKSPRRKIA</sequence>
<name>A0A841JKS9_9SPHI</name>
<gene>
    <name evidence="2" type="ORF">HDF22_005946</name>
</gene>
<protein>
    <recommendedName>
        <fullName evidence="1">Helix-turn-helix domain-containing protein</fullName>
    </recommendedName>
</protein>
<dbReference type="EMBL" id="JACHCA010000032">
    <property type="protein sequence ID" value="MBB6131793.1"/>
    <property type="molecule type" value="Genomic_DNA"/>
</dbReference>
<dbReference type="Proteomes" id="UP000548326">
    <property type="component" value="Unassembled WGS sequence"/>
</dbReference>
<dbReference type="Pfam" id="PF12728">
    <property type="entry name" value="HTH_17"/>
    <property type="match status" value="1"/>
</dbReference>
<evidence type="ECO:0000313" key="3">
    <source>
        <dbReference type="Proteomes" id="UP000548326"/>
    </source>
</evidence>
<dbReference type="InterPro" id="IPR041657">
    <property type="entry name" value="HTH_17"/>
</dbReference>
<feature type="domain" description="Helix-turn-helix" evidence="1">
    <location>
        <begin position="40"/>
        <end position="87"/>
    </location>
</feature>
<evidence type="ECO:0000259" key="1">
    <source>
        <dbReference type="Pfam" id="PF12728"/>
    </source>
</evidence>
<dbReference type="AlphaFoldDB" id="A0A841JKS9"/>
<dbReference type="RefSeq" id="WP_183590193.1">
    <property type="nucleotide sequence ID" value="NZ_JACHCA010000032.1"/>
</dbReference>
<comment type="caution">
    <text evidence="2">The sequence shown here is derived from an EMBL/GenBank/DDBJ whole genome shotgun (WGS) entry which is preliminary data.</text>
</comment>
<reference evidence="2 3" key="1">
    <citation type="submission" date="2020-08" db="EMBL/GenBank/DDBJ databases">
        <title>Genomic Encyclopedia of Type Strains, Phase IV (KMG-V): Genome sequencing to study the core and pangenomes of soil and plant-associated prokaryotes.</title>
        <authorList>
            <person name="Whitman W."/>
        </authorList>
    </citation>
    <scope>NUCLEOTIDE SEQUENCE [LARGE SCALE GENOMIC DNA]</scope>
    <source>
        <strain evidence="2 3">MP601</strain>
    </source>
</reference>
<proteinExistence type="predicted"/>
<organism evidence="2 3">
    <name type="scientific">Mucilaginibacter lappiensis</name>
    <dbReference type="NCBI Taxonomy" id="354630"/>
    <lineage>
        <taxon>Bacteria</taxon>
        <taxon>Pseudomonadati</taxon>
        <taxon>Bacteroidota</taxon>
        <taxon>Sphingobacteriia</taxon>
        <taxon>Sphingobacteriales</taxon>
        <taxon>Sphingobacteriaceae</taxon>
        <taxon>Mucilaginibacter</taxon>
    </lineage>
</organism>